<evidence type="ECO:0000256" key="1">
    <source>
        <dbReference type="SAM" id="MobiDB-lite"/>
    </source>
</evidence>
<feature type="compositionally biased region" description="Low complexity" evidence="1">
    <location>
        <begin position="434"/>
        <end position="445"/>
    </location>
</feature>
<organism evidence="2 3">
    <name type="scientific">Spodoptera exigua</name>
    <name type="common">Beet armyworm</name>
    <name type="synonym">Noctua fulgens</name>
    <dbReference type="NCBI Taxonomy" id="7107"/>
    <lineage>
        <taxon>Eukaryota</taxon>
        <taxon>Metazoa</taxon>
        <taxon>Ecdysozoa</taxon>
        <taxon>Arthropoda</taxon>
        <taxon>Hexapoda</taxon>
        <taxon>Insecta</taxon>
        <taxon>Pterygota</taxon>
        <taxon>Neoptera</taxon>
        <taxon>Endopterygota</taxon>
        <taxon>Lepidoptera</taxon>
        <taxon>Glossata</taxon>
        <taxon>Ditrysia</taxon>
        <taxon>Noctuoidea</taxon>
        <taxon>Noctuidae</taxon>
        <taxon>Amphipyrinae</taxon>
        <taxon>Spodoptera</taxon>
    </lineage>
</organism>
<feature type="region of interest" description="Disordered" evidence="1">
    <location>
        <begin position="160"/>
        <end position="194"/>
    </location>
</feature>
<feature type="compositionally biased region" description="Pro residues" evidence="1">
    <location>
        <begin position="423"/>
        <end position="433"/>
    </location>
</feature>
<dbReference type="EMBL" id="JACEFF010000246">
    <property type="protein sequence ID" value="KAH9641272.1"/>
    <property type="molecule type" value="Genomic_DNA"/>
</dbReference>
<sequence>MIYERPQMNGGVGPPPPRPRTFRRNCGDQVFVTSPTKVYIDTSAKCSYYSQNDERTRRPVDLGDRVRLIDVLERTCRLDLRTVLQDGEFEIQDLIAFFGTFIDLTKLIFVDPVLTKLSFFDDQITVNFTAIFSSSLIVLINNCFFVFLSTECDSSDSGHLYESLEPAPTQTHPSHAPPPIPIEEDFDSFDSDSDSDDHDKVNWFFKFNQKILHIWYIAMDGKPFTKSTSNPTNIYDTAKKKSPTPIYANCENQDPVYTNINFKDTRLGQNKTEIPLAKVYGSLKEELKTVISDKRASCGDVPPPLPEKPPPEKPATPTVPTNETPKKDSGTLSRKAYFSFKSRFRRATSLAVDINSEVPSALKITNSTFYLTDSMDGDSGFSNCSDNGQPGSTETLSPESGPRRRDGRRRLADSSPCLCPVRPALPPPPPPPTTTATTAPTATPSLAPPTPPSPPSAPSPPATDFSAVNEGNAQPSTGVPGVV</sequence>
<feature type="compositionally biased region" description="Polar residues" evidence="1">
    <location>
        <begin position="380"/>
        <end position="398"/>
    </location>
</feature>
<feature type="compositionally biased region" description="Acidic residues" evidence="1">
    <location>
        <begin position="182"/>
        <end position="194"/>
    </location>
</feature>
<feature type="region of interest" description="Disordered" evidence="1">
    <location>
        <begin position="380"/>
        <end position="483"/>
    </location>
</feature>
<evidence type="ECO:0000313" key="3">
    <source>
        <dbReference type="Proteomes" id="UP000814243"/>
    </source>
</evidence>
<protein>
    <submittedName>
        <fullName evidence="2">Uncharacterized protein</fullName>
    </submittedName>
</protein>
<accession>A0A922MS15</accession>
<proteinExistence type="predicted"/>
<feature type="compositionally biased region" description="Pro residues" evidence="1">
    <location>
        <begin position="301"/>
        <end position="314"/>
    </location>
</feature>
<feature type="region of interest" description="Disordered" evidence="1">
    <location>
        <begin position="294"/>
        <end position="331"/>
    </location>
</feature>
<comment type="caution">
    <text evidence="2">The sequence shown here is derived from an EMBL/GenBank/DDBJ whole genome shotgun (WGS) entry which is preliminary data.</text>
</comment>
<reference evidence="2" key="1">
    <citation type="journal article" date="2021" name="G3 (Bethesda)">
        <title>Genome and transcriptome analysis of the beet armyworm Spodoptera exigua reveals targets for pest control. .</title>
        <authorList>
            <person name="Simon S."/>
            <person name="Breeschoten T."/>
            <person name="Jansen H.J."/>
            <person name="Dirks R.P."/>
            <person name="Schranz M.E."/>
            <person name="Ros V.I.D."/>
        </authorList>
    </citation>
    <scope>NUCLEOTIDE SEQUENCE</scope>
    <source>
        <strain evidence="2">TB_SE_WUR_2020</strain>
    </source>
</reference>
<feature type="compositionally biased region" description="Pro residues" evidence="1">
    <location>
        <begin position="446"/>
        <end position="461"/>
    </location>
</feature>
<dbReference type="AlphaFoldDB" id="A0A922MS15"/>
<dbReference type="Proteomes" id="UP000814243">
    <property type="component" value="Unassembled WGS sequence"/>
</dbReference>
<feature type="compositionally biased region" description="Basic and acidic residues" evidence="1">
    <location>
        <begin position="401"/>
        <end position="412"/>
    </location>
</feature>
<gene>
    <name evidence="2" type="ORF">HF086_016445</name>
</gene>
<evidence type="ECO:0000313" key="2">
    <source>
        <dbReference type="EMBL" id="KAH9641272.1"/>
    </source>
</evidence>
<name>A0A922MS15_SPOEX</name>